<organism evidence="1 2">
    <name type="scientific">Paramarasmius palmivorus</name>
    <dbReference type="NCBI Taxonomy" id="297713"/>
    <lineage>
        <taxon>Eukaryota</taxon>
        <taxon>Fungi</taxon>
        <taxon>Dikarya</taxon>
        <taxon>Basidiomycota</taxon>
        <taxon>Agaricomycotina</taxon>
        <taxon>Agaricomycetes</taxon>
        <taxon>Agaricomycetidae</taxon>
        <taxon>Agaricales</taxon>
        <taxon>Marasmiineae</taxon>
        <taxon>Marasmiaceae</taxon>
        <taxon>Paramarasmius</taxon>
    </lineage>
</organism>
<dbReference type="Proteomes" id="UP001383192">
    <property type="component" value="Unassembled WGS sequence"/>
</dbReference>
<keyword evidence="2" id="KW-1185">Reference proteome</keyword>
<proteinExistence type="predicted"/>
<accession>A0AAW0BIY0</accession>
<protein>
    <submittedName>
        <fullName evidence="1">Uncharacterized protein</fullName>
    </submittedName>
</protein>
<sequence length="188" mass="21239">MPSNGLLQSRMSSVHSADWPTHKAQCKWNATISARQAAEKAAKLAKGEVYYDDNVLVAWFKRNSNVIEYAAFHALELWKGPVHSKFATHIACFDVEVDDQHADDDKRVRFHDAMLMSRDIVAMGGPTAERVKDALGKGYMPLMISDVDHQLKIMEFLPYPTHIHKDGPDKNWEIDTFLRLNGLAMGLC</sequence>
<reference evidence="1 2" key="1">
    <citation type="submission" date="2024-01" db="EMBL/GenBank/DDBJ databases">
        <title>A draft genome for a cacao thread blight-causing isolate of Paramarasmius palmivorus.</title>
        <authorList>
            <person name="Baruah I.K."/>
            <person name="Bukari Y."/>
            <person name="Amoako-Attah I."/>
            <person name="Meinhardt L.W."/>
            <person name="Bailey B.A."/>
            <person name="Cohen S.P."/>
        </authorList>
    </citation>
    <scope>NUCLEOTIDE SEQUENCE [LARGE SCALE GENOMIC DNA]</scope>
    <source>
        <strain evidence="1 2">GH-12</strain>
    </source>
</reference>
<name>A0AAW0BIY0_9AGAR</name>
<evidence type="ECO:0000313" key="1">
    <source>
        <dbReference type="EMBL" id="KAK7026048.1"/>
    </source>
</evidence>
<gene>
    <name evidence="1" type="ORF">VNI00_015775</name>
</gene>
<evidence type="ECO:0000313" key="2">
    <source>
        <dbReference type="Proteomes" id="UP001383192"/>
    </source>
</evidence>
<comment type="caution">
    <text evidence="1">The sequence shown here is derived from an EMBL/GenBank/DDBJ whole genome shotgun (WGS) entry which is preliminary data.</text>
</comment>
<dbReference type="AlphaFoldDB" id="A0AAW0BIY0"/>
<dbReference type="EMBL" id="JAYKXP010000108">
    <property type="protein sequence ID" value="KAK7026048.1"/>
    <property type="molecule type" value="Genomic_DNA"/>
</dbReference>